<sequence>MFKGDYSKLRSLHLELEYYQWCGETLAEDIKNMHCLEELYLVGINESMELWNYAQTYHNYGDSGWRDCGLAQVWIPIAGELSHTSGLAAGHPTPHLPTSFGLDGFLKYLPEVLQSTPRLVELGIYISTRRDQFNFLKGFWDRNCAESIFLSLKHASHLVALLLPDPQKDTVHLSATIMHSSRNWPPQVRFIGCDKGPYLDCKNELHPNLIGDTGLIVVGTSTCTALASGPDPVACLYKVVTFLLGPAFGDGELYYQKQNCRGLSVWCMHSAAGGSEQNGQFYFNMARMDCELGSTPLETDGHVEANGIRSCWNYRHNLGVNNEVVGRFALQAPEDILEGPINPDIDIWALGLHRTHFVFIFKLKTWMTELKGETFKPDLLGKSKNIEGGTRDECEILEPVQAKPASNSRSMDPVFDITGILV</sequence>
<protein>
    <submittedName>
        <fullName evidence="1">Uncharacterized protein</fullName>
    </submittedName>
</protein>
<comment type="caution">
    <text evidence="1">The sequence shown here is derived from an EMBL/GenBank/DDBJ whole genome shotgun (WGS) entry which is preliminary data.</text>
</comment>
<dbReference type="Proteomes" id="UP000886523">
    <property type="component" value="Unassembled WGS sequence"/>
</dbReference>
<organism evidence="1 2">
    <name type="scientific">Hydnum rufescens UP504</name>
    <dbReference type="NCBI Taxonomy" id="1448309"/>
    <lineage>
        <taxon>Eukaryota</taxon>
        <taxon>Fungi</taxon>
        <taxon>Dikarya</taxon>
        <taxon>Basidiomycota</taxon>
        <taxon>Agaricomycotina</taxon>
        <taxon>Agaricomycetes</taxon>
        <taxon>Cantharellales</taxon>
        <taxon>Hydnaceae</taxon>
        <taxon>Hydnum</taxon>
    </lineage>
</organism>
<dbReference type="AlphaFoldDB" id="A0A9P6ALS6"/>
<keyword evidence="2" id="KW-1185">Reference proteome</keyword>
<dbReference type="EMBL" id="MU129063">
    <property type="protein sequence ID" value="KAF9508204.1"/>
    <property type="molecule type" value="Genomic_DNA"/>
</dbReference>
<accession>A0A9P6ALS6</accession>
<proteinExistence type="predicted"/>
<reference evidence="1" key="1">
    <citation type="journal article" date="2020" name="Nat. Commun.">
        <title>Large-scale genome sequencing of mycorrhizal fungi provides insights into the early evolution of symbiotic traits.</title>
        <authorList>
            <person name="Miyauchi S."/>
            <person name="Kiss E."/>
            <person name="Kuo A."/>
            <person name="Drula E."/>
            <person name="Kohler A."/>
            <person name="Sanchez-Garcia M."/>
            <person name="Morin E."/>
            <person name="Andreopoulos B."/>
            <person name="Barry K.W."/>
            <person name="Bonito G."/>
            <person name="Buee M."/>
            <person name="Carver A."/>
            <person name="Chen C."/>
            <person name="Cichocki N."/>
            <person name="Clum A."/>
            <person name="Culley D."/>
            <person name="Crous P.W."/>
            <person name="Fauchery L."/>
            <person name="Girlanda M."/>
            <person name="Hayes R.D."/>
            <person name="Keri Z."/>
            <person name="LaButti K."/>
            <person name="Lipzen A."/>
            <person name="Lombard V."/>
            <person name="Magnuson J."/>
            <person name="Maillard F."/>
            <person name="Murat C."/>
            <person name="Nolan M."/>
            <person name="Ohm R.A."/>
            <person name="Pangilinan J."/>
            <person name="Pereira M.F."/>
            <person name="Perotto S."/>
            <person name="Peter M."/>
            <person name="Pfister S."/>
            <person name="Riley R."/>
            <person name="Sitrit Y."/>
            <person name="Stielow J.B."/>
            <person name="Szollosi G."/>
            <person name="Zifcakova L."/>
            <person name="Stursova M."/>
            <person name="Spatafora J.W."/>
            <person name="Tedersoo L."/>
            <person name="Vaario L.M."/>
            <person name="Yamada A."/>
            <person name="Yan M."/>
            <person name="Wang P."/>
            <person name="Xu J."/>
            <person name="Bruns T."/>
            <person name="Baldrian P."/>
            <person name="Vilgalys R."/>
            <person name="Dunand C."/>
            <person name="Henrissat B."/>
            <person name="Grigoriev I.V."/>
            <person name="Hibbett D."/>
            <person name="Nagy L.G."/>
            <person name="Martin F.M."/>
        </authorList>
    </citation>
    <scope>NUCLEOTIDE SEQUENCE</scope>
    <source>
        <strain evidence="1">UP504</strain>
    </source>
</reference>
<name>A0A9P6ALS6_9AGAM</name>
<evidence type="ECO:0000313" key="2">
    <source>
        <dbReference type="Proteomes" id="UP000886523"/>
    </source>
</evidence>
<evidence type="ECO:0000313" key="1">
    <source>
        <dbReference type="EMBL" id="KAF9508204.1"/>
    </source>
</evidence>
<dbReference type="OrthoDB" id="5979581at2759"/>
<gene>
    <name evidence="1" type="ORF">BS47DRAFT_1366105</name>
</gene>